<name>A0A930HKF7_9BACT</name>
<gene>
    <name evidence="1" type="ORF">HXN26_01020</name>
</gene>
<dbReference type="Proteomes" id="UP000771736">
    <property type="component" value="Unassembled WGS sequence"/>
</dbReference>
<reference evidence="1" key="1">
    <citation type="submission" date="2020-04" db="EMBL/GenBank/DDBJ databases">
        <title>Deep metagenomics examines the oral microbiome during advanced dental caries in children, revealing novel taxa and co-occurrences with host molecules.</title>
        <authorList>
            <person name="Baker J.L."/>
            <person name="Morton J.T."/>
            <person name="Dinis M."/>
            <person name="Alvarez R."/>
            <person name="Tran N.C."/>
            <person name="Knight R."/>
            <person name="Edlund A."/>
        </authorList>
    </citation>
    <scope>NUCLEOTIDE SEQUENCE</scope>
    <source>
        <strain evidence="1">JCVI_44_bin.5</strain>
    </source>
</reference>
<sequence>MNNINEFINGENYEVLLKSVQKISSIEIDNTVPFALLDYDNEMLKAAQVKIDDLESLLGSNMNEAMTFIDKKMQFDFEDDDEYPRGEEISDDDKPHTIEELPYYKNFLVSFLIEYYLLKEQPTELGKYLKRTHIAQATKYEKELRNIWKEVSELK</sequence>
<dbReference type="RefSeq" id="WP_273158232.1">
    <property type="nucleotide sequence ID" value="NZ_CALCFI010000023.1"/>
</dbReference>
<evidence type="ECO:0000313" key="2">
    <source>
        <dbReference type="Proteomes" id="UP000771736"/>
    </source>
</evidence>
<dbReference type="AlphaFoldDB" id="A0A930HKF7"/>
<accession>A0A930HKF7</accession>
<comment type="caution">
    <text evidence="1">The sequence shown here is derived from an EMBL/GenBank/DDBJ whole genome shotgun (WGS) entry which is preliminary data.</text>
</comment>
<evidence type="ECO:0000313" key="1">
    <source>
        <dbReference type="EMBL" id="MBF1383430.1"/>
    </source>
</evidence>
<organism evidence="1 2">
    <name type="scientific">Prevotella aurantiaca</name>
    <dbReference type="NCBI Taxonomy" id="596085"/>
    <lineage>
        <taxon>Bacteria</taxon>
        <taxon>Pseudomonadati</taxon>
        <taxon>Bacteroidota</taxon>
        <taxon>Bacteroidia</taxon>
        <taxon>Bacteroidales</taxon>
        <taxon>Prevotellaceae</taxon>
        <taxon>Prevotella</taxon>
    </lineage>
</organism>
<dbReference type="EMBL" id="JABZSJ010000002">
    <property type="protein sequence ID" value="MBF1383430.1"/>
    <property type="molecule type" value="Genomic_DNA"/>
</dbReference>
<protein>
    <submittedName>
        <fullName evidence="1">Uncharacterized protein</fullName>
    </submittedName>
</protein>
<proteinExistence type="predicted"/>